<dbReference type="Pfam" id="PF08205">
    <property type="entry name" value="C2-set_2"/>
    <property type="match status" value="1"/>
</dbReference>
<keyword evidence="6" id="KW-1185">Reference proteome</keyword>
<dbReference type="GO" id="GO:0016020">
    <property type="term" value="C:membrane"/>
    <property type="evidence" value="ECO:0007669"/>
    <property type="project" value="UniProtKB-SubCell"/>
</dbReference>
<dbReference type="InterPro" id="IPR013162">
    <property type="entry name" value="CD80_C2-set"/>
</dbReference>
<dbReference type="InterPro" id="IPR007110">
    <property type="entry name" value="Ig-like_dom"/>
</dbReference>
<dbReference type="Pfam" id="PF13927">
    <property type="entry name" value="Ig_3"/>
    <property type="match status" value="1"/>
</dbReference>
<dbReference type="PANTHER" id="PTHR23278">
    <property type="entry name" value="SIDESTEP PROTEIN"/>
    <property type="match status" value="1"/>
</dbReference>
<dbReference type="PANTHER" id="PTHR23278:SF19">
    <property type="entry name" value="OBSCURIN"/>
    <property type="match status" value="1"/>
</dbReference>
<dbReference type="SUPFAM" id="SSF48726">
    <property type="entry name" value="Immunoglobulin"/>
    <property type="match status" value="4"/>
</dbReference>
<name>A0A3S3P818_9ACAR</name>
<dbReference type="SMART" id="SM00409">
    <property type="entry name" value="IG"/>
    <property type="match status" value="3"/>
</dbReference>
<comment type="subcellular location">
    <subcellularLocation>
        <location evidence="1">Membrane</location>
        <topology evidence="1">Single-pass membrane protein</topology>
    </subcellularLocation>
</comment>
<dbReference type="SMART" id="SM00408">
    <property type="entry name" value="IGc2"/>
    <property type="match status" value="3"/>
</dbReference>
<reference evidence="5 6" key="1">
    <citation type="journal article" date="2018" name="Gigascience">
        <title>Genomes of trombidid mites reveal novel predicted allergens and laterally-transferred genes associated with secondary metabolism.</title>
        <authorList>
            <person name="Dong X."/>
            <person name="Chaisiri K."/>
            <person name="Xia D."/>
            <person name="Armstrong S.D."/>
            <person name="Fang Y."/>
            <person name="Donnelly M.J."/>
            <person name="Kadowaki T."/>
            <person name="McGarry J.W."/>
            <person name="Darby A.C."/>
            <person name="Makepeace B.L."/>
        </authorList>
    </citation>
    <scope>NUCLEOTIDE SEQUENCE [LARGE SCALE GENOMIC DNA]</scope>
    <source>
        <strain evidence="5">UoL-WK</strain>
    </source>
</reference>
<feature type="domain" description="Ig-like" evidence="4">
    <location>
        <begin position="141"/>
        <end position="227"/>
    </location>
</feature>
<gene>
    <name evidence="5" type="ORF">B4U79_01757</name>
</gene>
<evidence type="ECO:0000256" key="1">
    <source>
        <dbReference type="ARBA" id="ARBA00004167"/>
    </source>
</evidence>
<organism evidence="5 6">
    <name type="scientific">Dinothrombium tinctorium</name>
    <dbReference type="NCBI Taxonomy" id="1965070"/>
    <lineage>
        <taxon>Eukaryota</taxon>
        <taxon>Metazoa</taxon>
        <taxon>Ecdysozoa</taxon>
        <taxon>Arthropoda</taxon>
        <taxon>Chelicerata</taxon>
        <taxon>Arachnida</taxon>
        <taxon>Acari</taxon>
        <taxon>Acariformes</taxon>
        <taxon>Trombidiformes</taxon>
        <taxon>Prostigmata</taxon>
        <taxon>Anystina</taxon>
        <taxon>Parasitengona</taxon>
        <taxon>Trombidioidea</taxon>
        <taxon>Trombidiidae</taxon>
        <taxon>Dinothrombium</taxon>
    </lineage>
</organism>
<evidence type="ECO:0000259" key="4">
    <source>
        <dbReference type="PROSITE" id="PS50835"/>
    </source>
</evidence>
<dbReference type="Proteomes" id="UP000285301">
    <property type="component" value="Unassembled WGS sequence"/>
</dbReference>
<sequence length="634" mass="70559">MVHTTDNVAEIGKQAVLPCNTTPAVPEDNVVLVVWYREDKGIPIYSLREIIDVAGPYNEDTSVSLMCEAKGGRPSPRVIWWKDSNLIDDTYFSKEQFTINRLIIRSLKAEDLISVWSCKASTSKSMLPIVKSIKLDINLKPKEIKISRSKQSLTVGTASELVCQTRGSKPPAKLQWLLDQTVLEHSVESISMNGFVTTNYLTYVPTIEDNKKRLACIARNPSFENISLEDGFILDIKYAPVVSLVIGANSGAEEISQGAAVFFQCNIQANPKARETWWTFNGRPILADFVTRIDGNSLLIANVSLIHKGDFQCFARNELGTGESEAVFLNIQHSPICKNDGRQYLGIARNKEALVTCKVDSTSPLLNFFWTFESIDGQLSELQNFESQGTSSVLRFVAKSQEDFGVVYCRAQNSFGFQSIPCSFFLYPEGPPDPPENCSLSNISSNQLTVECLPGYNGGLNQIFHLEVTIAHSHQLLANLTSLNPLFKVNALPTDKLLLLTIYSSNLKGVSDKLTIRTNTLASARWQNESSSSETSFPNQRIGNLPSKQAIADECPDVIPFETELNIDKTEEIDLSETEMLRLFRSSNFTDAANSFSEANCAQTSLLVVNDDEKRMHFVHANNPYVKKVRQTCE</sequence>
<dbReference type="PROSITE" id="PS50835">
    <property type="entry name" value="IG_LIKE"/>
    <property type="match status" value="4"/>
</dbReference>
<comment type="caution">
    <text evidence="5">The sequence shown here is derived from an EMBL/GenBank/DDBJ whole genome shotgun (WGS) entry which is preliminary data.</text>
</comment>
<dbReference type="OrthoDB" id="5843397at2759"/>
<dbReference type="Gene3D" id="2.60.40.10">
    <property type="entry name" value="Immunoglobulins"/>
    <property type="match status" value="4"/>
</dbReference>
<protein>
    <submittedName>
        <fullName evidence="5">Nephrin-like protein</fullName>
    </submittedName>
</protein>
<dbReference type="STRING" id="1965070.A0A3S3P818"/>
<accession>A0A3S3P818</accession>
<evidence type="ECO:0000256" key="2">
    <source>
        <dbReference type="ARBA" id="ARBA00023136"/>
    </source>
</evidence>
<feature type="domain" description="Ig-like" evidence="4">
    <location>
        <begin position="240"/>
        <end position="330"/>
    </location>
</feature>
<feature type="domain" description="Ig-like" evidence="4">
    <location>
        <begin position="335"/>
        <end position="414"/>
    </location>
</feature>
<dbReference type="InterPro" id="IPR036116">
    <property type="entry name" value="FN3_sf"/>
</dbReference>
<evidence type="ECO:0000313" key="5">
    <source>
        <dbReference type="EMBL" id="RWS16934.1"/>
    </source>
</evidence>
<dbReference type="CDD" id="cd00096">
    <property type="entry name" value="Ig"/>
    <property type="match status" value="1"/>
</dbReference>
<dbReference type="InterPro" id="IPR003599">
    <property type="entry name" value="Ig_sub"/>
</dbReference>
<dbReference type="SUPFAM" id="SSF49265">
    <property type="entry name" value="Fibronectin type III"/>
    <property type="match status" value="1"/>
</dbReference>
<dbReference type="AlphaFoldDB" id="A0A3S3P818"/>
<dbReference type="EMBL" id="NCKU01000145">
    <property type="protein sequence ID" value="RWS16934.1"/>
    <property type="molecule type" value="Genomic_DNA"/>
</dbReference>
<evidence type="ECO:0000313" key="6">
    <source>
        <dbReference type="Proteomes" id="UP000285301"/>
    </source>
</evidence>
<dbReference type="InterPro" id="IPR013783">
    <property type="entry name" value="Ig-like_fold"/>
</dbReference>
<dbReference type="InterPro" id="IPR036179">
    <property type="entry name" value="Ig-like_dom_sf"/>
</dbReference>
<keyword evidence="2" id="KW-0472">Membrane</keyword>
<feature type="domain" description="Ig-like" evidence="4">
    <location>
        <begin position="43"/>
        <end position="134"/>
    </location>
</feature>
<dbReference type="InterPro" id="IPR003598">
    <property type="entry name" value="Ig_sub2"/>
</dbReference>
<evidence type="ECO:0000256" key="3">
    <source>
        <dbReference type="ARBA" id="ARBA00023157"/>
    </source>
</evidence>
<keyword evidence="3" id="KW-1015">Disulfide bond</keyword>
<proteinExistence type="predicted"/>